<sequence>MPEKGAREHATHQVDLNTASEDELAEVSDIGAQRARKIVEYRQQRGEFKSVDDLVNVEGFGQTLTDDLRNALTVSSGRKVA</sequence>
<dbReference type="Proteomes" id="UP000295497">
    <property type="component" value="Chromosome"/>
</dbReference>
<evidence type="ECO:0000259" key="2">
    <source>
        <dbReference type="SMART" id="SM00278"/>
    </source>
</evidence>
<organism evidence="3 4">
    <name type="scientific">Sorangium cellulosum</name>
    <name type="common">Polyangium cellulosum</name>
    <dbReference type="NCBI Taxonomy" id="56"/>
    <lineage>
        <taxon>Bacteria</taxon>
        <taxon>Pseudomonadati</taxon>
        <taxon>Myxococcota</taxon>
        <taxon>Polyangia</taxon>
        <taxon>Polyangiales</taxon>
        <taxon>Polyangiaceae</taxon>
        <taxon>Sorangium</taxon>
    </lineage>
</organism>
<dbReference type="InterPro" id="IPR010994">
    <property type="entry name" value="RuvA_2-like"/>
</dbReference>
<dbReference type="Gene3D" id="1.10.150.280">
    <property type="entry name" value="AF1531-like domain"/>
    <property type="match status" value="1"/>
</dbReference>
<dbReference type="InterPro" id="IPR003583">
    <property type="entry name" value="Hlx-hairpin-Hlx_DNA-bd_motif"/>
</dbReference>
<evidence type="ECO:0000256" key="1">
    <source>
        <dbReference type="SAM" id="MobiDB-lite"/>
    </source>
</evidence>
<dbReference type="GO" id="GO:0003677">
    <property type="term" value="F:DNA binding"/>
    <property type="evidence" value="ECO:0007669"/>
    <property type="project" value="InterPro"/>
</dbReference>
<dbReference type="RefSeq" id="WP_129573276.1">
    <property type="nucleotide sequence ID" value="NZ_CP012672.1"/>
</dbReference>
<dbReference type="InterPro" id="IPR051675">
    <property type="entry name" value="Endo/Exo/Phosphatase_dom_1"/>
</dbReference>
<dbReference type="SUPFAM" id="SSF47781">
    <property type="entry name" value="RuvA domain 2-like"/>
    <property type="match status" value="1"/>
</dbReference>
<dbReference type="EMBL" id="CP012672">
    <property type="protein sequence ID" value="AUX29039.1"/>
    <property type="molecule type" value="Genomic_DNA"/>
</dbReference>
<feature type="domain" description="Helix-hairpin-helix DNA-binding motif class 1" evidence="2">
    <location>
        <begin position="22"/>
        <end position="41"/>
    </location>
</feature>
<feature type="compositionally biased region" description="Basic and acidic residues" evidence="1">
    <location>
        <begin position="1"/>
        <end position="12"/>
    </location>
</feature>
<protein>
    <submittedName>
        <fullName evidence="3">Competence protein ComEA</fullName>
    </submittedName>
</protein>
<feature type="region of interest" description="Disordered" evidence="1">
    <location>
        <begin position="1"/>
        <end position="20"/>
    </location>
</feature>
<proteinExistence type="predicted"/>
<gene>
    <name evidence="3" type="primary">comEA</name>
    <name evidence="3" type="ORF">SOCE836_011240</name>
</gene>
<dbReference type="GO" id="GO:0006281">
    <property type="term" value="P:DNA repair"/>
    <property type="evidence" value="ECO:0007669"/>
    <property type="project" value="InterPro"/>
</dbReference>
<dbReference type="SMART" id="SM00278">
    <property type="entry name" value="HhH1"/>
    <property type="match status" value="2"/>
</dbReference>
<evidence type="ECO:0000313" key="4">
    <source>
        <dbReference type="Proteomes" id="UP000295497"/>
    </source>
</evidence>
<dbReference type="PANTHER" id="PTHR21180:SF32">
    <property type="entry name" value="ENDONUCLEASE_EXONUCLEASE_PHOSPHATASE FAMILY DOMAIN-CONTAINING PROTEIN 1"/>
    <property type="match status" value="1"/>
</dbReference>
<dbReference type="InterPro" id="IPR004509">
    <property type="entry name" value="Competence_ComEA_HhH"/>
</dbReference>
<reference evidence="3 4" key="1">
    <citation type="submission" date="2015-09" db="EMBL/GenBank/DDBJ databases">
        <title>Sorangium comparison.</title>
        <authorList>
            <person name="Zaburannyi N."/>
            <person name="Bunk B."/>
            <person name="Overmann J."/>
            <person name="Mueller R."/>
        </authorList>
    </citation>
    <scope>NUCLEOTIDE SEQUENCE [LARGE SCALE GENOMIC DNA]</scope>
    <source>
        <strain evidence="3 4">So ce836</strain>
    </source>
</reference>
<dbReference type="NCBIfam" id="TIGR00426">
    <property type="entry name" value="competence protein ComEA helix-hairpin-helix repeat region"/>
    <property type="match status" value="1"/>
</dbReference>
<dbReference type="Pfam" id="PF12836">
    <property type="entry name" value="HHH_3"/>
    <property type="match status" value="1"/>
</dbReference>
<name>A0A4P2QGQ2_SORCE</name>
<dbReference type="AlphaFoldDB" id="A0A4P2QGQ2"/>
<evidence type="ECO:0000313" key="3">
    <source>
        <dbReference type="EMBL" id="AUX29039.1"/>
    </source>
</evidence>
<feature type="domain" description="Helix-hairpin-helix DNA-binding motif class 1" evidence="2">
    <location>
        <begin position="52"/>
        <end position="71"/>
    </location>
</feature>
<dbReference type="PANTHER" id="PTHR21180">
    <property type="entry name" value="ENDONUCLEASE/EXONUCLEASE/PHOSPHATASE FAMILY DOMAIN-CONTAINING PROTEIN 1"/>
    <property type="match status" value="1"/>
</dbReference>
<accession>A0A4P2QGQ2</accession>